<dbReference type="EMBL" id="LUEZ02000040">
    <property type="protein sequence ID" value="RDB25561.1"/>
    <property type="molecule type" value="Genomic_DNA"/>
</dbReference>
<dbReference type="Gene3D" id="3.30.200.20">
    <property type="entry name" value="Phosphorylase Kinase, domain 1"/>
    <property type="match status" value="1"/>
</dbReference>
<gene>
    <name evidence="1" type="ORF">Hypma_006592</name>
</gene>
<name>A0A369JT98_HYPMA</name>
<dbReference type="Proteomes" id="UP000076154">
    <property type="component" value="Unassembled WGS sequence"/>
</dbReference>
<accession>A0A369JT98</accession>
<dbReference type="InParanoid" id="A0A369JT98"/>
<evidence type="ECO:0008006" key="3">
    <source>
        <dbReference type="Google" id="ProtNLM"/>
    </source>
</evidence>
<dbReference type="Gene3D" id="3.90.1200.10">
    <property type="match status" value="1"/>
</dbReference>
<dbReference type="SUPFAM" id="SSF56112">
    <property type="entry name" value="Protein kinase-like (PK-like)"/>
    <property type="match status" value="1"/>
</dbReference>
<evidence type="ECO:0000313" key="2">
    <source>
        <dbReference type="Proteomes" id="UP000076154"/>
    </source>
</evidence>
<dbReference type="AlphaFoldDB" id="A0A369JT98"/>
<evidence type="ECO:0000313" key="1">
    <source>
        <dbReference type="EMBL" id="RDB25561.1"/>
    </source>
</evidence>
<protein>
    <recommendedName>
        <fullName evidence="3">Aminoglycoside phosphotransferase domain-containing protein</fullName>
    </recommendedName>
</protein>
<comment type="caution">
    <text evidence="1">The sequence shown here is derived from an EMBL/GenBank/DDBJ whole genome shotgun (WGS) entry which is preliminary data.</text>
</comment>
<proteinExistence type="predicted"/>
<sequence length="417" mass="46350">MMPQGQAFDFASFLYMQTGVGGWEVQELSGGAANHTVRVRRLVDLRVNDRDGEGDDEESSLAGFYCRVLTEYSSVVLKQAPAFLAKSPHIPFSPYRQTVEAAALQLLHQSLDQHPFGLRDVLTKNPLIRIPRLLLRDTTHNILIQSDLGSHRNLYDVLTNPGTAVHLASSLGKTIGQFLANLHDAFYITSETTKESPDLVATFKNEDAEHVMESVIRQALSFMKDAEVPDFQTLGTLALEHWTRRHKTAFSQGDIWFGTLLVIGLDLQNPDVEHTIGICDWEFAGPNHPAADLAQLGSYLHLMSLSPLTGGADILLAFSTAFYGTYFSTTSAPCKSPEYQRSLIIMHGWELINAAGWHSRQHMWCGCMGTGVRCSHIKGMVHEGAALLRAVVSDDSMDIQALRMIPWTEFFQIFDSN</sequence>
<dbReference type="OrthoDB" id="25129at2759"/>
<organism evidence="1 2">
    <name type="scientific">Hypsizygus marmoreus</name>
    <name type="common">White beech mushroom</name>
    <name type="synonym">Agaricus marmoreus</name>
    <dbReference type="NCBI Taxonomy" id="39966"/>
    <lineage>
        <taxon>Eukaryota</taxon>
        <taxon>Fungi</taxon>
        <taxon>Dikarya</taxon>
        <taxon>Basidiomycota</taxon>
        <taxon>Agaricomycotina</taxon>
        <taxon>Agaricomycetes</taxon>
        <taxon>Agaricomycetidae</taxon>
        <taxon>Agaricales</taxon>
        <taxon>Tricholomatineae</taxon>
        <taxon>Lyophyllaceae</taxon>
        <taxon>Hypsizygus</taxon>
    </lineage>
</organism>
<reference evidence="1" key="1">
    <citation type="submission" date="2018-04" db="EMBL/GenBank/DDBJ databases">
        <title>Whole genome sequencing of Hypsizygus marmoreus.</title>
        <authorList>
            <person name="Choi I.-G."/>
            <person name="Min B."/>
            <person name="Kim J.-G."/>
            <person name="Kim S."/>
            <person name="Oh Y.-L."/>
            <person name="Kong W.-S."/>
            <person name="Park H."/>
            <person name="Jeong J."/>
            <person name="Song E.-S."/>
        </authorList>
    </citation>
    <scope>NUCLEOTIDE SEQUENCE [LARGE SCALE GENOMIC DNA]</scope>
    <source>
        <strain evidence="1">51987-8</strain>
    </source>
</reference>
<keyword evidence="2" id="KW-1185">Reference proteome</keyword>
<dbReference type="InterPro" id="IPR011009">
    <property type="entry name" value="Kinase-like_dom_sf"/>
</dbReference>